<accession>A0A177CR35</accession>
<gene>
    <name evidence="1" type="ORF">CC84DRAFT_432682</name>
</gene>
<proteinExistence type="predicted"/>
<keyword evidence="2" id="KW-1185">Reference proteome</keyword>
<dbReference type="AlphaFoldDB" id="A0A177CR35"/>
<dbReference type="Proteomes" id="UP000077069">
    <property type="component" value="Unassembled WGS sequence"/>
</dbReference>
<evidence type="ECO:0000313" key="1">
    <source>
        <dbReference type="EMBL" id="OAG09239.1"/>
    </source>
</evidence>
<dbReference type="RefSeq" id="XP_018039604.1">
    <property type="nucleotide sequence ID" value="XM_018186229.1"/>
</dbReference>
<protein>
    <submittedName>
        <fullName evidence="1">Putative efflux protein</fullName>
    </submittedName>
</protein>
<dbReference type="EMBL" id="KV441549">
    <property type="protein sequence ID" value="OAG09239.1"/>
    <property type="molecule type" value="Genomic_DNA"/>
</dbReference>
<dbReference type="GeneID" id="28769715"/>
<evidence type="ECO:0000313" key="2">
    <source>
        <dbReference type="Proteomes" id="UP000077069"/>
    </source>
</evidence>
<dbReference type="InParanoid" id="A0A177CR35"/>
<dbReference type="OrthoDB" id="3665856at2759"/>
<reference evidence="1 2" key="1">
    <citation type="submission" date="2016-05" db="EMBL/GenBank/DDBJ databases">
        <title>Comparative analysis of secretome profiles of manganese(II)-oxidizing ascomycete fungi.</title>
        <authorList>
            <consortium name="DOE Joint Genome Institute"/>
            <person name="Zeiner C.A."/>
            <person name="Purvine S.O."/>
            <person name="Zink E.M."/>
            <person name="Wu S."/>
            <person name="Pasa-Tolic L."/>
            <person name="Chaput D.L."/>
            <person name="Haridas S."/>
            <person name="Grigoriev I.V."/>
            <person name="Santelli C.M."/>
            <person name="Hansel C.M."/>
        </authorList>
    </citation>
    <scope>NUCLEOTIDE SEQUENCE [LARGE SCALE GENOMIC DNA]</scope>
    <source>
        <strain evidence="1 2">AP3s5-JAC2a</strain>
    </source>
</reference>
<sequence length="624" mass="67987">MPAPPPLPTPGTQAYLAHRRADKLPTPPGTRSASPAGTYNAPFLALGLGATNMLAMLWTLCAGHGAVGVELRGDPSLGIHWNVREALYHQLGRIDALMLARYGEGGVPTLADGTTRMQLAKLFYSAETVAGDVIADKIVAGHDGEKHLAGRIRHVEFVDDRWKKGRPRRVVSVLESPKIPGAPCEREIGGNMREVLEGPSTWQAEAKSVLLLLRRYLEKVEAMDLARAETCTGFTPRVRLFTQHRVVEGAGQGFVHRDDGRMQVLIEEVTEIEYKGETRRVRTPGTQTIDLGVPKLFCIAQGSRSSDAGRLGFVQEDVRVERGVGANKENVVAQADYIAGLLEMLVDGRLRRRIASEFGPAGDEYWVRQIAVGHENDPEIGWVLVQVPDFMVFCPVAAGLVPAGTSSDAPEYFAAYQLLIYDYYISQAALILGVEEAELRRVQMLYGPKIFSLVEKIGRDARVATNGVVAGDSFGNGHFLTSAGAMAGMIGHAYRFLGYWKGIADGKSDAECIATLAAGIKRDTEDLLEVSAKEFDEAVPTNFGVGRGQKVVRVSNGGVEGTAIDNYVDAVPKTGTRTRYEQLPLNPSDWRRLFVRNGRVVSDALPPLKAHHPALQKQSLRAMM</sequence>
<name>A0A177CR35_9PLEO</name>
<organism evidence="1 2">
    <name type="scientific">Paraphaeosphaeria sporulosa</name>
    <dbReference type="NCBI Taxonomy" id="1460663"/>
    <lineage>
        <taxon>Eukaryota</taxon>
        <taxon>Fungi</taxon>
        <taxon>Dikarya</taxon>
        <taxon>Ascomycota</taxon>
        <taxon>Pezizomycotina</taxon>
        <taxon>Dothideomycetes</taxon>
        <taxon>Pleosporomycetidae</taxon>
        <taxon>Pleosporales</taxon>
        <taxon>Massarineae</taxon>
        <taxon>Didymosphaeriaceae</taxon>
        <taxon>Paraphaeosphaeria</taxon>
    </lineage>
</organism>